<evidence type="ECO:0000313" key="2">
    <source>
        <dbReference type="EMBL" id="AJM90362.1"/>
    </source>
</evidence>
<keyword evidence="2" id="KW-0614">Plasmid</keyword>
<evidence type="ECO:0000256" key="1">
    <source>
        <dbReference type="SAM" id="MobiDB-lite"/>
    </source>
</evidence>
<reference evidence="2" key="1">
    <citation type="submission" date="2014-03" db="EMBL/GenBank/DDBJ databases">
        <title>Production of plasmid-encoding metallo-beta-lactamase NDM-1 in Klebsiella pneumoniae ATCC BAA-2146.</title>
        <authorList>
            <person name="Zhou D."/>
            <person name="Chen Z."/>
            <person name="Wang L."/>
            <person name="Ying Z."/>
            <person name="Yang H."/>
            <person name="Liu C."/>
            <person name="Wang J."/>
        </authorList>
    </citation>
    <scope>NUCLEOTIDE SEQUENCE</scope>
    <source>
        <strain evidence="2">ATCC BAA-2146</strain>
        <plasmid evidence="2">pNDM-US-2</plasmid>
    </source>
</reference>
<dbReference type="EMBL" id="KJ588779">
    <property type="protein sequence ID" value="AJM90362.1"/>
    <property type="molecule type" value="Genomic_DNA"/>
</dbReference>
<dbReference type="RefSeq" id="WP_172687665.1">
    <property type="nucleotide sequence ID" value="NZ_KX636095.1"/>
</dbReference>
<organism evidence="2">
    <name type="scientific">Klebsiella pneumoniae</name>
    <dbReference type="NCBI Taxonomy" id="573"/>
    <lineage>
        <taxon>Bacteria</taxon>
        <taxon>Pseudomonadati</taxon>
        <taxon>Pseudomonadota</taxon>
        <taxon>Gammaproteobacteria</taxon>
        <taxon>Enterobacterales</taxon>
        <taxon>Enterobacteriaceae</taxon>
        <taxon>Klebsiella/Raoultella group</taxon>
        <taxon>Klebsiella</taxon>
        <taxon>Klebsiella pneumoniae complex</taxon>
    </lineage>
</organism>
<accession>A0A0C5C607</accession>
<geneLocation type="plasmid" evidence="2">
    <name>pNDM-US-2</name>
</geneLocation>
<name>A0A0C5C607_KLEPN</name>
<protein>
    <submittedName>
        <fullName evidence="2">Uncharacterized protein</fullName>
    </submittedName>
</protein>
<feature type="region of interest" description="Disordered" evidence="1">
    <location>
        <begin position="30"/>
        <end position="57"/>
    </location>
</feature>
<proteinExistence type="predicted"/>
<sequence>MKEFNVSSKGNSDKNDGKNFKILLKSTGWRHAPDGTWRPSRGLEKRGIDAPVGSVRR</sequence>
<gene>
    <name evidence="2" type="ORF">p2146_00139</name>
</gene>
<dbReference type="AlphaFoldDB" id="A0A0C5C607"/>